<proteinExistence type="predicted"/>
<comment type="caution">
    <text evidence="1">The sequence shown here is derived from an EMBL/GenBank/DDBJ whole genome shotgun (WGS) entry which is preliminary data.</text>
</comment>
<sequence length="273" mass="30794">MVHDLAAGLPPSLEARALQTDIRFVEFFGLPGVGKTTASRLVANGLRRCGPLVGDVRMAWGTRNFFSRQIHRISIVAPRFKDREFRSLLMRIARFVIESGQSSTTDAVKVIWNMSVLVAYIQSERPRQNTIIVMDQGLLQGFWSIFLKGKRRATSENWFDILSAIGVGDMLFVHLRAETGMARDRLLKRGDRSSRMQRASPDCDRDLWSTADRICRELTAGLEREIETEDHVGLLATVDVERLASPEDVAERALEAVLLACLERHRPCDSADR</sequence>
<dbReference type="InterPro" id="IPR027417">
    <property type="entry name" value="P-loop_NTPase"/>
</dbReference>
<dbReference type="SUPFAM" id="SSF52540">
    <property type="entry name" value="P-loop containing nucleoside triphosphate hydrolases"/>
    <property type="match status" value="1"/>
</dbReference>
<name>A0A101KSL9_RHILI</name>
<evidence type="ECO:0000313" key="1">
    <source>
        <dbReference type="EMBL" id="KUM26164.1"/>
    </source>
</evidence>
<gene>
    <name evidence="1" type="ORF">AU467_04060</name>
</gene>
<reference evidence="1 2" key="1">
    <citation type="submission" date="2015-12" db="EMBL/GenBank/DDBJ databases">
        <title>Draft genome sequence of Mesorhizobium sp. UFLA 01-765, a multitolerant efficient symbiont and plant-growth promoting strain isolated from Zn-mining soil using Leucaena leucocephala as a trap plant.</title>
        <authorList>
            <person name="Rangel W.M."/>
            <person name="Thijs S."/>
            <person name="Longatti S.M."/>
            <person name="Moreira F.M."/>
            <person name="Weyens N."/>
            <person name="Vangronsveld J."/>
            <person name="Van Hamme J.D."/>
            <person name="Bottos E.M."/>
            <person name="Rineau F."/>
        </authorList>
    </citation>
    <scope>NUCLEOTIDE SEQUENCE [LARGE SCALE GENOMIC DNA]</scope>
    <source>
        <strain evidence="1 2">UFLA 01-765</strain>
    </source>
</reference>
<organism evidence="1 2">
    <name type="scientific">Rhizobium loti</name>
    <name type="common">Mesorhizobium loti</name>
    <dbReference type="NCBI Taxonomy" id="381"/>
    <lineage>
        <taxon>Bacteria</taxon>
        <taxon>Pseudomonadati</taxon>
        <taxon>Pseudomonadota</taxon>
        <taxon>Alphaproteobacteria</taxon>
        <taxon>Hyphomicrobiales</taxon>
        <taxon>Phyllobacteriaceae</taxon>
        <taxon>Mesorhizobium</taxon>
    </lineage>
</organism>
<dbReference type="Gene3D" id="3.40.50.300">
    <property type="entry name" value="P-loop containing nucleotide triphosphate hydrolases"/>
    <property type="match status" value="1"/>
</dbReference>
<accession>A0A101KSL9</accession>
<dbReference type="OrthoDB" id="8421785at2"/>
<evidence type="ECO:0008006" key="3">
    <source>
        <dbReference type="Google" id="ProtNLM"/>
    </source>
</evidence>
<dbReference type="Proteomes" id="UP000053176">
    <property type="component" value="Unassembled WGS sequence"/>
</dbReference>
<dbReference type="AlphaFoldDB" id="A0A101KSL9"/>
<protein>
    <recommendedName>
        <fullName evidence="3">AAA family ATPase</fullName>
    </recommendedName>
</protein>
<dbReference type="EMBL" id="LPWA01000109">
    <property type="protein sequence ID" value="KUM26164.1"/>
    <property type="molecule type" value="Genomic_DNA"/>
</dbReference>
<evidence type="ECO:0000313" key="2">
    <source>
        <dbReference type="Proteomes" id="UP000053176"/>
    </source>
</evidence>